<sequence>MEEYHQPLSTYLPKHPSITGGLVVSVVIIHTSPTNVARTLIIQRALKDGFPLKWETPGGGVEDFDASILSAAAREVKEETGLDVDHEKDILGTVGGGFTEWEEPKTGLWWRKVVFLVRIVGGEEGLPVVRLEEREHRDWRWATEEEVREGGIEFAYGELARGILEGFGKVRELGGS</sequence>
<feature type="domain" description="Nudix hydrolase" evidence="1">
    <location>
        <begin position="19"/>
        <end position="167"/>
    </location>
</feature>
<reference evidence="2 3" key="1">
    <citation type="journal article" date="2023" name="bioRxiv">
        <title>High-quality genome assemblies of four members of thePodospora anserinaspecies complex.</title>
        <authorList>
            <person name="Ament-Velasquez S.L."/>
            <person name="Vogan A.A."/>
            <person name="Wallerman O."/>
            <person name="Hartmann F."/>
            <person name="Gautier V."/>
            <person name="Silar P."/>
            <person name="Giraud T."/>
            <person name="Johannesson H."/>
        </authorList>
    </citation>
    <scope>NUCLEOTIDE SEQUENCE [LARGE SCALE GENOMIC DNA]</scope>
    <source>
        <strain evidence="2 3">CBS 112042</strain>
    </source>
</reference>
<gene>
    <name evidence="2" type="ORF">QC761_405440</name>
</gene>
<protein>
    <recommendedName>
        <fullName evidence="1">Nudix hydrolase domain-containing protein</fullName>
    </recommendedName>
</protein>
<dbReference type="CDD" id="cd02883">
    <property type="entry name" value="NUDIX_Hydrolase"/>
    <property type="match status" value="1"/>
</dbReference>
<comment type="caution">
    <text evidence="2">The sequence shown here is derived from an EMBL/GenBank/DDBJ whole genome shotgun (WGS) entry which is preliminary data.</text>
</comment>
<evidence type="ECO:0000259" key="1">
    <source>
        <dbReference type="PROSITE" id="PS51462"/>
    </source>
</evidence>
<dbReference type="Pfam" id="PF00293">
    <property type="entry name" value="NUDIX"/>
    <property type="match status" value="1"/>
</dbReference>
<dbReference type="GeneID" id="87898306"/>
<organism evidence="2 3">
    <name type="scientific">Podospora bellae-mahoneyi</name>
    <dbReference type="NCBI Taxonomy" id="2093777"/>
    <lineage>
        <taxon>Eukaryota</taxon>
        <taxon>Fungi</taxon>
        <taxon>Dikarya</taxon>
        <taxon>Ascomycota</taxon>
        <taxon>Pezizomycotina</taxon>
        <taxon>Sordariomycetes</taxon>
        <taxon>Sordariomycetidae</taxon>
        <taxon>Sordariales</taxon>
        <taxon>Podosporaceae</taxon>
        <taxon>Podospora</taxon>
    </lineage>
</organism>
<name>A0ABR0FL47_9PEZI</name>
<evidence type="ECO:0000313" key="3">
    <source>
        <dbReference type="Proteomes" id="UP001322138"/>
    </source>
</evidence>
<dbReference type="PANTHER" id="PTHR43736:SF1">
    <property type="entry name" value="DIHYDRONEOPTERIN TRIPHOSPHATE DIPHOSPHATASE"/>
    <property type="match status" value="1"/>
</dbReference>
<dbReference type="SUPFAM" id="SSF55811">
    <property type="entry name" value="Nudix"/>
    <property type="match status" value="1"/>
</dbReference>
<evidence type="ECO:0000313" key="2">
    <source>
        <dbReference type="EMBL" id="KAK4643750.1"/>
    </source>
</evidence>
<dbReference type="PROSITE" id="PS51462">
    <property type="entry name" value="NUDIX"/>
    <property type="match status" value="1"/>
</dbReference>
<dbReference type="EMBL" id="JAFFGZ010000006">
    <property type="protein sequence ID" value="KAK4643750.1"/>
    <property type="molecule type" value="Genomic_DNA"/>
</dbReference>
<dbReference type="PANTHER" id="PTHR43736">
    <property type="entry name" value="ADP-RIBOSE PYROPHOSPHATASE"/>
    <property type="match status" value="1"/>
</dbReference>
<keyword evidence="3" id="KW-1185">Reference proteome</keyword>
<dbReference type="Gene3D" id="3.90.79.10">
    <property type="entry name" value="Nucleoside Triphosphate Pyrophosphohydrolase"/>
    <property type="match status" value="1"/>
</dbReference>
<dbReference type="InterPro" id="IPR015797">
    <property type="entry name" value="NUDIX_hydrolase-like_dom_sf"/>
</dbReference>
<dbReference type="Proteomes" id="UP001322138">
    <property type="component" value="Unassembled WGS sequence"/>
</dbReference>
<dbReference type="InterPro" id="IPR000086">
    <property type="entry name" value="NUDIX_hydrolase_dom"/>
</dbReference>
<proteinExistence type="predicted"/>
<accession>A0ABR0FL47</accession>
<dbReference type="RefSeq" id="XP_062732726.1">
    <property type="nucleotide sequence ID" value="XM_062878824.1"/>
</dbReference>